<feature type="region of interest" description="Disordered" evidence="3">
    <location>
        <begin position="63"/>
        <end position="106"/>
    </location>
</feature>
<feature type="region of interest" description="Disordered" evidence="3">
    <location>
        <begin position="1"/>
        <end position="20"/>
    </location>
</feature>
<gene>
    <name evidence="5" type="ORF">CCMP2556_LOCUS18709</name>
</gene>
<dbReference type="SUPFAM" id="SSF53335">
    <property type="entry name" value="S-adenosyl-L-methionine-dependent methyltransferases"/>
    <property type="match status" value="1"/>
</dbReference>
<evidence type="ECO:0000256" key="4">
    <source>
        <dbReference type="SAM" id="Phobius"/>
    </source>
</evidence>
<evidence type="ECO:0000256" key="1">
    <source>
        <dbReference type="ARBA" id="ARBA00022603"/>
    </source>
</evidence>
<keyword evidence="6" id="KW-1185">Reference proteome</keyword>
<keyword evidence="4" id="KW-0812">Transmembrane</keyword>
<sequence length="1137" mass="125322">MKESEGSVSTSESEAAPSCRPASRRIGAVVLAAVAVAVVSEAVVMVAVGAVVVLMLLSMNLPAKPHQRQQKQREFDYKKRNGSAEKGKNEKTDSSDTEGEASPDTPSNLMRYVTWVVDKLHSNDVDHLRSHHSEHTLNIGELCAGMATCTIASKTLEAKITEILGLTVACQTVFYSEMVAWKRALCQEVHRSCGGEHAAPALFKAKTAELNGLKEPNVDILIRAIECDDVSSMTTTPCSILDREGRSGSSFMEMLDVLSSCGMDARPRFIMLECVAALDKMRKAVNEKGTKVATDKLSELGYAGSWNLVNTRDFGIPQSRSRTYGVFVMRSAGFGAHGQEIHMKQVQRVWDFVASCKVDKPDVLAKFLSDAKFALRDSEMKRKVQKALVQQKDKLDLTEREVECAILKLALQLRKNPLDQDCLVANTGDSVNYAYRTPSACSEAGALEANDERECLAPKIASLPLPVEMPDVVEEIATMSGHSAEARNLIGVARSILSTGFHVEECLISRDTLPGMCKLKFGQGMKRGLSVKLVWCLMRKAIQDGKIEKDDHALEFMQAFDKVGTDYSQIFAWDNPQERRNNGKLLCCVLDKLLKGYQTKVDVEGVAIEAPMTKKRKGRRAAVKKDDNQNSNVNVADGSNRASEIRIGSVSVAPAPFMARKPPPAEGMTPTEAEEFARRGAAAMQKKLLPDRVTAKPLQFGMDLTPEDHEALVMKIVSVYESDLETKGELAKLTMDQLWSYRMVVQAWRQTVIHCARADLGERSFQEVQSAIESGDALDQQLCNCLKSFPLEFGLTMLPDVKCMTAASEMPDAEVNDVIEMAERDEWTSKFVSVGAKLKSDWKTLNSVSDGYEVLGDCLDWLSTQKKLKVAQHARETVDRHMQFFCPVLAVESNDSLPGDLEGLMAFLPALAHADGKCGQHCGVVFPNRSREDSECDPMEDEWDIVRKMREAGFKRQAPFFMPLRVPMEEAASQAQWDFGMRGRLAFWGNESVPNVFAQCSELVRTGKLPEGELSSETLPIISTAAETERADGMRVCAATWSAQKGGEVWKIVYQQLMMTSKANPAAAPPLVKPNDEITILDSHVHNGDHALGSCLMSAEGGPVQRHVMLKFLRDKKSVNACEFSLKRVAGHQVAET</sequence>
<keyword evidence="1" id="KW-0489">Methyltransferase</keyword>
<dbReference type="EMBL" id="CAXAMN010010735">
    <property type="protein sequence ID" value="CAK9032513.1"/>
    <property type="molecule type" value="Genomic_DNA"/>
</dbReference>
<evidence type="ECO:0000256" key="3">
    <source>
        <dbReference type="SAM" id="MobiDB-lite"/>
    </source>
</evidence>
<accession>A0ABP0L0P9</accession>
<evidence type="ECO:0000256" key="2">
    <source>
        <dbReference type="ARBA" id="ARBA00022679"/>
    </source>
</evidence>
<proteinExistence type="predicted"/>
<reference evidence="5 6" key="1">
    <citation type="submission" date="2024-02" db="EMBL/GenBank/DDBJ databases">
        <authorList>
            <person name="Chen Y."/>
            <person name="Shah S."/>
            <person name="Dougan E. K."/>
            <person name="Thang M."/>
            <person name="Chan C."/>
        </authorList>
    </citation>
    <scope>NUCLEOTIDE SEQUENCE [LARGE SCALE GENOMIC DNA]</scope>
</reference>
<feature type="compositionally biased region" description="Low complexity" evidence="3">
    <location>
        <begin position="1"/>
        <end position="14"/>
    </location>
</feature>
<dbReference type="InterPro" id="IPR001525">
    <property type="entry name" value="C5_MeTfrase"/>
</dbReference>
<feature type="transmembrane region" description="Helical" evidence="4">
    <location>
        <begin position="28"/>
        <end position="57"/>
    </location>
</feature>
<evidence type="ECO:0000313" key="5">
    <source>
        <dbReference type="EMBL" id="CAK9032513.1"/>
    </source>
</evidence>
<protein>
    <submittedName>
        <fullName evidence="5">Uncharacterized protein</fullName>
    </submittedName>
</protein>
<dbReference type="Pfam" id="PF00145">
    <property type="entry name" value="DNA_methylase"/>
    <property type="match status" value="1"/>
</dbReference>
<evidence type="ECO:0000313" key="6">
    <source>
        <dbReference type="Proteomes" id="UP001642484"/>
    </source>
</evidence>
<dbReference type="Proteomes" id="UP001642484">
    <property type="component" value="Unassembled WGS sequence"/>
</dbReference>
<dbReference type="Gene3D" id="3.40.50.150">
    <property type="entry name" value="Vaccinia Virus protein VP39"/>
    <property type="match status" value="1"/>
</dbReference>
<dbReference type="InterPro" id="IPR029063">
    <property type="entry name" value="SAM-dependent_MTases_sf"/>
</dbReference>
<name>A0ABP0L0P9_9DINO</name>
<feature type="compositionally biased region" description="Basic and acidic residues" evidence="3">
    <location>
        <begin position="71"/>
        <end position="94"/>
    </location>
</feature>
<comment type="caution">
    <text evidence="5">The sequence shown here is derived from an EMBL/GenBank/DDBJ whole genome shotgun (WGS) entry which is preliminary data.</text>
</comment>
<feature type="region of interest" description="Disordered" evidence="3">
    <location>
        <begin position="617"/>
        <end position="640"/>
    </location>
</feature>
<organism evidence="5 6">
    <name type="scientific">Durusdinium trenchii</name>
    <dbReference type="NCBI Taxonomy" id="1381693"/>
    <lineage>
        <taxon>Eukaryota</taxon>
        <taxon>Sar</taxon>
        <taxon>Alveolata</taxon>
        <taxon>Dinophyceae</taxon>
        <taxon>Suessiales</taxon>
        <taxon>Symbiodiniaceae</taxon>
        <taxon>Durusdinium</taxon>
    </lineage>
</organism>
<keyword evidence="4" id="KW-0472">Membrane</keyword>
<keyword evidence="2" id="KW-0808">Transferase</keyword>
<keyword evidence="4" id="KW-1133">Transmembrane helix</keyword>